<name>A0A897N9A5_9EURY</name>
<dbReference type="Pfam" id="PF23454">
    <property type="entry name" value="Zn_ribbon_Brz"/>
    <property type="match status" value="1"/>
</dbReference>
<feature type="compositionally biased region" description="Polar residues" evidence="1">
    <location>
        <begin position="23"/>
        <end position="33"/>
    </location>
</feature>
<accession>A0A897N9A5</accession>
<sequence length="60" mass="6649">MGIRQLRCPECGADASMGLPRDSTVNGISTTEPSEPETDNRKVRTVACPNDHEFYVTFTF</sequence>
<reference evidence="2 3" key="1">
    <citation type="submission" date="2020-11" db="EMBL/GenBank/DDBJ databases">
        <title>Carbohydrate-dependent, anaerobic sulfur respiration: A novel catabolism in halophilic archaea.</title>
        <authorList>
            <person name="Sorokin D.Y."/>
            <person name="Messina E."/>
            <person name="Smedile F."/>
            <person name="La Cono V."/>
            <person name="Hallsworth J.E."/>
            <person name="Yakimov M.M."/>
        </authorList>
    </citation>
    <scope>NUCLEOTIDE SEQUENCE [LARGE SCALE GENOMIC DNA]</scope>
    <source>
        <strain evidence="2 3">HSR12-2</strain>
    </source>
</reference>
<dbReference type="InterPro" id="IPR053463">
    <property type="entry name" value="Brz_Regulator"/>
</dbReference>
<dbReference type="EMBL" id="CP064788">
    <property type="protein sequence ID" value="QSG07589.1"/>
    <property type="molecule type" value="Genomic_DNA"/>
</dbReference>
<dbReference type="Proteomes" id="UP000662973">
    <property type="component" value="Chromosome"/>
</dbReference>
<dbReference type="GeneID" id="68850852"/>
<gene>
    <name evidence="2" type="ORF">HSR122_0172</name>
</gene>
<organism evidence="2 3">
    <name type="scientific">Halapricum desulfuricans</name>
    <dbReference type="NCBI Taxonomy" id="2841257"/>
    <lineage>
        <taxon>Archaea</taxon>
        <taxon>Methanobacteriati</taxon>
        <taxon>Methanobacteriota</taxon>
        <taxon>Stenosarchaea group</taxon>
        <taxon>Halobacteria</taxon>
        <taxon>Halobacteriales</taxon>
        <taxon>Haloarculaceae</taxon>
        <taxon>Halapricum</taxon>
    </lineage>
</organism>
<keyword evidence="3" id="KW-1185">Reference proteome</keyword>
<proteinExistence type="predicted"/>
<dbReference type="AlphaFoldDB" id="A0A897N9A5"/>
<evidence type="ECO:0000313" key="3">
    <source>
        <dbReference type="Proteomes" id="UP000662973"/>
    </source>
</evidence>
<dbReference type="KEGG" id="hds:HSR122_0172"/>
<dbReference type="RefSeq" id="WP_229110751.1">
    <property type="nucleotide sequence ID" value="NZ_CP064788.1"/>
</dbReference>
<evidence type="ECO:0000313" key="2">
    <source>
        <dbReference type="EMBL" id="QSG07589.1"/>
    </source>
</evidence>
<feature type="region of interest" description="Disordered" evidence="1">
    <location>
        <begin position="14"/>
        <end position="41"/>
    </location>
</feature>
<dbReference type="NCBIfam" id="NF041795">
    <property type="entry name" value="Brz"/>
    <property type="match status" value="1"/>
</dbReference>
<evidence type="ECO:0000256" key="1">
    <source>
        <dbReference type="SAM" id="MobiDB-lite"/>
    </source>
</evidence>
<protein>
    <submittedName>
        <fullName evidence="2">Zn finger protein</fullName>
    </submittedName>
</protein>